<proteinExistence type="predicted"/>
<name>A0A3M0BU96_9AQUI</name>
<sequence>MDEIDEIIKIITQLNKYLQDCYVLGGSWVLYFYRFKYPDFKYPLRTFDIDFIFSLYAKRKKIKVDLQKILENLGYYPEVIGTVTGYSYSRFKGENIDLEFIIEEPTGNKNKILKLNNLNIDAIPLPFVGDLLEDIIFAEVENVKIPLPSPERFHIHKWLVVQRRKDLMKKEKDLQQGLEILKICNLEKLNQLIQELKGKRKKLYEKSKQEIENL</sequence>
<feature type="coiled-coil region" evidence="1">
    <location>
        <begin position="186"/>
        <end position="213"/>
    </location>
</feature>
<evidence type="ECO:0000259" key="2">
    <source>
        <dbReference type="Pfam" id="PF12281"/>
    </source>
</evidence>
<feature type="domain" description="Nucleotidyltransferase-like" evidence="2">
    <location>
        <begin position="19"/>
        <end position="186"/>
    </location>
</feature>
<evidence type="ECO:0000313" key="3">
    <source>
        <dbReference type="EMBL" id="RMB00055.1"/>
    </source>
</evidence>
<keyword evidence="4" id="KW-1185">Reference proteome</keyword>
<keyword evidence="1" id="KW-0175">Coiled coil</keyword>
<dbReference type="InterPro" id="IPR058575">
    <property type="entry name" value="NTP_transf_8_dom"/>
</dbReference>
<gene>
    <name evidence="3" type="ORF">CLV39_0049</name>
</gene>
<evidence type="ECO:0000256" key="1">
    <source>
        <dbReference type="SAM" id="Coils"/>
    </source>
</evidence>
<dbReference type="EMBL" id="REFO01000004">
    <property type="protein sequence ID" value="RMB00055.1"/>
    <property type="molecule type" value="Genomic_DNA"/>
</dbReference>
<dbReference type="Pfam" id="PF12281">
    <property type="entry name" value="NTP_transf_8"/>
    <property type="match status" value="1"/>
</dbReference>
<dbReference type="AlphaFoldDB" id="A0A3M0BU96"/>
<accession>A0A3M0BU96</accession>
<dbReference type="GO" id="GO:0016740">
    <property type="term" value="F:transferase activity"/>
    <property type="evidence" value="ECO:0007669"/>
    <property type="project" value="UniProtKB-KW"/>
</dbReference>
<evidence type="ECO:0000313" key="4">
    <source>
        <dbReference type="Proteomes" id="UP000280842"/>
    </source>
</evidence>
<dbReference type="RefSeq" id="WP_121922232.1">
    <property type="nucleotide sequence ID" value="NZ_REFO01000004.1"/>
</dbReference>
<dbReference type="OrthoDB" id="5953769at2"/>
<keyword evidence="3" id="KW-0808">Transferase</keyword>
<organism evidence="3 4">
    <name type="scientific">Hydrogenothermus marinus</name>
    <dbReference type="NCBI Taxonomy" id="133270"/>
    <lineage>
        <taxon>Bacteria</taxon>
        <taxon>Pseudomonadati</taxon>
        <taxon>Aquificota</taxon>
        <taxon>Aquificia</taxon>
        <taxon>Aquificales</taxon>
        <taxon>Hydrogenothermaceae</taxon>
        <taxon>Hydrogenothermus</taxon>
    </lineage>
</organism>
<protein>
    <submittedName>
        <fullName evidence="3">Nucleotidyltransferase-like protein</fullName>
    </submittedName>
</protein>
<reference evidence="3 4" key="1">
    <citation type="submission" date="2018-10" db="EMBL/GenBank/DDBJ databases">
        <title>Genomic Encyclopedia of Archaeal and Bacterial Type Strains, Phase II (KMG-II): from individual species to whole genera.</title>
        <authorList>
            <person name="Goeker M."/>
        </authorList>
    </citation>
    <scope>NUCLEOTIDE SEQUENCE [LARGE SCALE GENOMIC DNA]</scope>
    <source>
        <strain evidence="3 4">VM1</strain>
    </source>
</reference>
<dbReference type="Proteomes" id="UP000280842">
    <property type="component" value="Unassembled WGS sequence"/>
</dbReference>
<comment type="caution">
    <text evidence="3">The sequence shown here is derived from an EMBL/GenBank/DDBJ whole genome shotgun (WGS) entry which is preliminary data.</text>
</comment>